<reference evidence="1 2" key="1">
    <citation type="submission" date="2018-05" db="EMBL/GenBank/DDBJ databases">
        <title>Rhodohalobacter halophilus gen. nov., sp. nov., a moderately halophilic member of the family Balneolaceae.</title>
        <authorList>
            <person name="Liu Z.-W."/>
        </authorList>
    </citation>
    <scope>NUCLEOTIDE SEQUENCE [LARGE SCALE GENOMIC DNA]</scope>
    <source>
        <strain evidence="1 2">8A47</strain>
    </source>
</reference>
<evidence type="ECO:0000313" key="1">
    <source>
        <dbReference type="EMBL" id="PWN05702.1"/>
    </source>
</evidence>
<evidence type="ECO:0000313" key="2">
    <source>
        <dbReference type="Proteomes" id="UP000245533"/>
    </source>
</evidence>
<keyword evidence="2" id="KW-1185">Reference proteome</keyword>
<sequence length="76" mass="8923">MKKLFIFICIFSLTNVSPLFGNFYICRITDDCAMFVIEDDEGYSWYIECYSDRSRDRGRTNGAIYDGDCELMTMEI</sequence>
<comment type="caution">
    <text evidence="1">The sequence shown here is derived from an EMBL/GenBank/DDBJ whole genome shotgun (WGS) entry which is preliminary data.</text>
</comment>
<dbReference type="AlphaFoldDB" id="A0A316TTU1"/>
<name>A0A316TTU1_9BACT</name>
<organism evidence="1 2">
    <name type="scientific">Rhodohalobacter mucosus</name>
    <dbReference type="NCBI Taxonomy" id="2079485"/>
    <lineage>
        <taxon>Bacteria</taxon>
        <taxon>Pseudomonadati</taxon>
        <taxon>Balneolota</taxon>
        <taxon>Balneolia</taxon>
        <taxon>Balneolales</taxon>
        <taxon>Balneolaceae</taxon>
        <taxon>Rhodohalobacter</taxon>
    </lineage>
</organism>
<dbReference type="OrthoDB" id="9943132at2"/>
<accession>A0A316TTU1</accession>
<protein>
    <submittedName>
        <fullName evidence="1">Uncharacterized protein</fullName>
    </submittedName>
</protein>
<proteinExistence type="predicted"/>
<dbReference type="Proteomes" id="UP000245533">
    <property type="component" value="Unassembled WGS sequence"/>
</dbReference>
<dbReference type="RefSeq" id="WP_109647729.1">
    <property type="nucleotide sequence ID" value="NZ_QGGB01000009.1"/>
</dbReference>
<gene>
    <name evidence="1" type="ORF">DDZ15_14040</name>
</gene>
<dbReference type="EMBL" id="QGGB01000009">
    <property type="protein sequence ID" value="PWN05702.1"/>
    <property type="molecule type" value="Genomic_DNA"/>
</dbReference>